<dbReference type="InterPro" id="IPR012312">
    <property type="entry name" value="Hemerythrin-like"/>
</dbReference>
<protein>
    <recommendedName>
        <fullName evidence="2">Hemerythrin-like domain-containing protein</fullName>
    </recommendedName>
</protein>
<dbReference type="Pfam" id="PF01814">
    <property type="entry name" value="Hemerythrin"/>
    <property type="match status" value="1"/>
</dbReference>
<feature type="coiled-coil region" evidence="1">
    <location>
        <begin position="74"/>
        <end position="101"/>
    </location>
</feature>
<evidence type="ECO:0000256" key="1">
    <source>
        <dbReference type="SAM" id="Coils"/>
    </source>
</evidence>
<dbReference type="Gene3D" id="1.20.120.520">
    <property type="entry name" value="nmb1532 protein domain like"/>
    <property type="match status" value="1"/>
</dbReference>
<reference evidence="3 4" key="1">
    <citation type="submission" date="2019-06" db="EMBL/GenBank/DDBJ databases">
        <title>Genome analyses of bacteria isolated from kimchi.</title>
        <authorList>
            <person name="Lee S."/>
            <person name="Ahn S."/>
            <person name="Roh S."/>
        </authorList>
    </citation>
    <scope>NUCLEOTIDE SEQUENCE [LARGE SCALE GENOMIC DNA]</scope>
    <source>
        <strain evidence="3 4">CBA4606</strain>
    </source>
</reference>
<dbReference type="AlphaFoldDB" id="A0A5B8T1G6"/>
<evidence type="ECO:0000259" key="2">
    <source>
        <dbReference type="Pfam" id="PF01814"/>
    </source>
</evidence>
<dbReference type="KEGG" id="paur:FGL86_10390"/>
<gene>
    <name evidence="3" type="ORF">FGL86_10390</name>
</gene>
<name>A0A5B8T1G6_9GAMM</name>
<dbReference type="RefSeq" id="WP_147186160.1">
    <property type="nucleotide sequence ID" value="NZ_CP042382.1"/>
</dbReference>
<dbReference type="Proteomes" id="UP000321272">
    <property type="component" value="Chromosome"/>
</dbReference>
<proteinExistence type="predicted"/>
<dbReference type="OrthoDB" id="7349010at2"/>
<sequence length="182" mass="21603">MLKQLRLDHANMARLMHVLHLKYKTLAEGERPNFKLMREVVDYILDYMHGFTLPLEKLCSEHLLERVPQAKDVSQRLGEEYHALNERLKQLSDNLDSILMDAVVPMDRFAEDLKAYLDAHRTYLRHEREELFPLIREHFDDEDLQRLAEAMPEDAQAKLAELQEAYPQLYEEFREAEDPTQP</sequence>
<accession>A0A5B8T1G6</accession>
<keyword evidence="1" id="KW-0175">Coiled coil</keyword>
<evidence type="ECO:0000313" key="4">
    <source>
        <dbReference type="Proteomes" id="UP000321272"/>
    </source>
</evidence>
<feature type="domain" description="Hemerythrin-like" evidence="2">
    <location>
        <begin position="2"/>
        <end position="135"/>
    </location>
</feature>
<keyword evidence="4" id="KW-1185">Reference proteome</keyword>
<organism evidence="3 4">
    <name type="scientific">Pistricoccus aurantiacus</name>
    <dbReference type="NCBI Taxonomy" id="1883414"/>
    <lineage>
        <taxon>Bacteria</taxon>
        <taxon>Pseudomonadati</taxon>
        <taxon>Pseudomonadota</taxon>
        <taxon>Gammaproteobacteria</taxon>
        <taxon>Oceanospirillales</taxon>
        <taxon>Halomonadaceae</taxon>
        <taxon>Pistricoccus</taxon>
    </lineage>
</organism>
<dbReference type="EMBL" id="CP042382">
    <property type="protein sequence ID" value="QEA40898.1"/>
    <property type="molecule type" value="Genomic_DNA"/>
</dbReference>
<evidence type="ECO:0000313" key="3">
    <source>
        <dbReference type="EMBL" id="QEA40898.1"/>
    </source>
</evidence>